<keyword evidence="2" id="KW-0812">Transmembrane</keyword>
<keyword evidence="4" id="KW-0238">DNA-binding</keyword>
<evidence type="ECO:0000256" key="1">
    <source>
        <dbReference type="SAM" id="Coils"/>
    </source>
</evidence>
<protein>
    <submittedName>
        <fullName evidence="4">DNA-binding response regulator</fullName>
    </submittedName>
</protein>
<sequence>MASRTEKILQSWLPVGFFILVVMASIADIATDLSQGAKLPHLLQEAIILLMALFILYRLYLDGLSHRKQNKRLREQVAEYAELSKQASAELSRAKKEFGEVIAKQFSDWQLTESEKQVSWLLLKGFNSKEIANLRELSDKTVRNQLSSVYKKSALRGKQAFIAWFMDGLFE</sequence>
<dbReference type="Proteomes" id="UP000737113">
    <property type="component" value="Unassembled WGS sequence"/>
</dbReference>
<dbReference type="GO" id="GO:0003677">
    <property type="term" value="F:DNA binding"/>
    <property type="evidence" value="ECO:0007669"/>
    <property type="project" value="UniProtKB-KW"/>
</dbReference>
<dbReference type="RefSeq" id="WP_169565363.1">
    <property type="nucleotide sequence ID" value="NZ_JAAXYH010000014.1"/>
</dbReference>
<gene>
    <name evidence="4" type="ORF">HC757_15905</name>
</gene>
<dbReference type="InterPro" id="IPR016032">
    <property type="entry name" value="Sig_transdc_resp-reg_C-effctor"/>
</dbReference>
<evidence type="ECO:0000313" key="4">
    <source>
        <dbReference type="EMBL" id="NMH66640.1"/>
    </source>
</evidence>
<accession>A0A972FV16</accession>
<dbReference type="InterPro" id="IPR000792">
    <property type="entry name" value="Tscrpt_reg_LuxR_C"/>
</dbReference>
<dbReference type="AlphaFoldDB" id="A0A972FV16"/>
<keyword evidence="5" id="KW-1185">Reference proteome</keyword>
<organism evidence="4 5">
    <name type="scientific">Shewanella salipaludis</name>
    <dbReference type="NCBI Taxonomy" id="2723052"/>
    <lineage>
        <taxon>Bacteria</taxon>
        <taxon>Pseudomonadati</taxon>
        <taxon>Pseudomonadota</taxon>
        <taxon>Gammaproteobacteria</taxon>
        <taxon>Alteromonadales</taxon>
        <taxon>Shewanellaceae</taxon>
        <taxon>Shewanella</taxon>
    </lineage>
</organism>
<evidence type="ECO:0000256" key="2">
    <source>
        <dbReference type="SAM" id="Phobius"/>
    </source>
</evidence>
<evidence type="ECO:0000313" key="5">
    <source>
        <dbReference type="Proteomes" id="UP000737113"/>
    </source>
</evidence>
<name>A0A972FV16_9GAMM</name>
<dbReference type="PRINTS" id="PR00038">
    <property type="entry name" value="HTHLUXR"/>
</dbReference>
<dbReference type="SUPFAM" id="SSF46894">
    <property type="entry name" value="C-terminal effector domain of the bipartite response regulators"/>
    <property type="match status" value="1"/>
</dbReference>
<keyword evidence="2" id="KW-0472">Membrane</keyword>
<keyword evidence="2" id="KW-1133">Transmembrane helix</keyword>
<feature type="domain" description="HTH luxR-type" evidence="3">
    <location>
        <begin position="108"/>
        <end position="165"/>
    </location>
</feature>
<proteinExistence type="predicted"/>
<evidence type="ECO:0000259" key="3">
    <source>
        <dbReference type="SMART" id="SM00421"/>
    </source>
</evidence>
<dbReference type="Pfam" id="PF00196">
    <property type="entry name" value="GerE"/>
    <property type="match status" value="1"/>
</dbReference>
<feature type="coiled-coil region" evidence="1">
    <location>
        <begin position="66"/>
        <end position="97"/>
    </location>
</feature>
<dbReference type="InterPro" id="IPR036388">
    <property type="entry name" value="WH-like_DNA-bd_sf"/>
</dbReference>
<dbReference type="EMBL" id="JAAXYH010000014">
    <property type="protein sequence ID" value="NMH66640.1"/>
    <property type="molecule type" value="Genomic_DNA"/>
</dbReference>
<dbReference type="GO" id="GO:0006355">
    <property type="term" value="P:regulation of DNA-templated transcription"/>
    <property type="evidence" value="ECO:0007669"/>
    <property type="project" value="InterPro"/>
</dbReference>
<feature type="transmembrane region" description="Helical" evidence="2">
    <location>
        <begin position="42"/>
        <end position="61"/>
    </location>
</feature>
<keyword evidence="1" id="KW-0175">Coiled coil</keyword>
<reference evidence="4" key="1">
    <citation type="submission" date="2020-04" db="EMBL/GenBank/DDBJ databases">
        <title>Description of Shewanella salipaludis sp. nov., isolated from a salt marsh.</title>
        <authorList>
            <person name="Park S."/>
            <person name="Yoon J.-H."/>
        </authorList>
    </citation>
    <scope>NUCLEOTIDE SEQUENCE</scope>
    <source>
        <strain evidence="4">SHSM-M6</strain>
    </source>
</reference>
<dbReference type="Gene3D" id="1.10.10.10">
    <property type="entry name" value="Winged helix-like DNA-binding domain superfamily/Winged helix DNA-binding domain"/>
    <property type="match status" value="1"/>
</dbReference>
<feature type="transmembrane region" description="Helical" evidence="2">
    <location>
        <begin position="12"/>
        <end position="30"/>
    </location>
</feature>
<dbReference type="SMART" id="SM00421">
    <property type="entry name" value="HTH_LUXR"/>
    <property type="match status" value="1"/>
</dbReference>
<comment type="caution">
    <text evidence="4">The sequence shown here is derived from an EMBL/GenBank/DDBJ whole genome shotgun (WGS) entry which is preliminary data.</text>
</comment>